<dbReference type="Pfam" id="PF07670">
    <property type="entry name" value="Gate"/>
    <property type="match status" value="1"/>
</dbReference>
<feature type="transmembrane region" description="Helical" evidence="7">
    <location>
        <begin position="415"/>
        <end position="438"/>
    </location>
</feature>
<evidence type="ECO:0000256" key="5">
    <source>
        <dbReference type="ARBA" id="ARBA00022989"/>
    </source>
</evidence>
<evidence type="ECO:0000259" key="8">
    <source>
        <dbReference type="Pfam" id="PF01773"/>
    </source>
</evidence>
<evidence type="ECO:0000256" key="6">
    <source>
        <dbReference type="ARBA" id="ARBA00023136"/>
    </source>
</evidence>
<accession>A0A1G7GDE0</accession>
<dbReference type="Proteomes" id="UP000199412">
    <property type="component" value="Unassembled WGS sequence"/>
</dbReference>
<dbReference type="InterPro" id="IPR011657">
    <property type="entry name" value="CNT_C_dom"/>
</dbReference>
<comment type="subcellular location">
    <subcellularLocation>
        <location evidence="1">Cell membrane</location>
        <topology evidence="1">Multi-pass membrane protein</topology>
    </subcellularLocation>
</comment>
<organism evidence="11 12">
    <name type="scientific">Rhodospira trueperi</name>
    <dbReference type="NCBI Taxonomy" id="69960"/>
    <lineage>
        <taxon>Bacteria</taxon>
        <taxon>Pseudomonadati</taxon>
        <taxon>Pseudomonadota</taxon>
        <taxon>Alphaproteobacteria</taxon>
        <taxon>Rhodospirillales</taxon>
        <taxon>Rhodospirillaceae</taxon>
        <taxon>Rhodospira</taxon>
    </lineage>
</organism>
<feature type="transmembrane region" description="Helical" evidence="7">
    <location>
        <begin position="196"/>
        <end position="218"/>
    </location>
</feature>
<name>A0A1G7GDE0_9PROT</name>
<dbReference type="RefSeq" id="WP_245699259.1">
    <property type="nucleotide sequence ID" value="NZ_FNAP01000014.1"/>
</dbReference>
<feature type="transmembrane region" description="Helical" evidence="7">
    <location>
        <begin position="116"/>
        <end position="141"/>
    </location>
</feature>
<keyword evidence="4 7" id="KW-0812">Transmembrane</keyword>
<evidence type="ECO:0000313" key="12">
    <source>
        <dbReference type="Proteomes" id="UP000199412"/>
    </source>
</evidence>
<sequence>MAPVYSRAEGFQTDANEGEDVMEAGQGVLGIVAIVALCWAFSERRGAIPWRPVLIGLALQPVLALILLKTPGAPTVFVWLNQVVLALQEATRAGTSFVFGYLGGGDLPFEEPFPGAAFVLAFQALPLILVVSALSSVLFYWRVLPTIVGGFAWGLRRAMGVGGAVGLSSAANVFVGMVEAPLFVRPYVAAMTRSELFMMMTVGMATIAGTVMVIYAGFLQGILETPLAHILIASIISAPAALALALMLVPGEADETPTEARLTLPPPEARNTMEAILIGTRDGITLLINVAAMLLVMVALVSLVNQALGLLPAVAGEPLTLERMLGWVMAPVVWLIGIPWEEAAAAGSLMGIKTILNELLAYAGMAGLPEDALSPRSELIMAYALCGFANFGSLGIMLGGLTAMAPERRGDIVALGGKTIVSGTLATLMTGAVVGLVAW</sequence>
<feature type="transmembrane region" description="Helical" evidence="7">
    <location>
        <begin position="324"/>
        <end position="340"/>
    </location>
</feature>
<keyword evidence="12" id="KW-1185">Reference proteome</keyword>
<dbReference type="Pfam" id="PF07662">
    <property type="entry name" value="Nucleos_tra2_C"/>
    <property type="match status" value="1"/>
</dbReference>
<reference evidence="11 12" key="1">
    <citation type="submission" date="2016-10" db="EMBL/GenBank/DDBJ databases">
        <authorList>
            <person name="de Groot N.N."/>
        </authorList>
    </citation>
    <scope>NUCLEOTIDE SEQUENCE [LARGE SCALE GENOMIC DNA]</scope>
    <source>
        <strain evidence="11 12">ATCC 700224</strain>
    </source>
</reference>
<evidence type="ECO:0000259" key="10">
    <source>
        <dbReference type="Pfam" id="PF07670"/>
    </source>
</evidence>
<evidence type="ECO:0000313" key="11">
    <source>
        <dbReference type="EMBL" id="SDE86101.1"/>
    </source>
</evidence>
<feature type="domain" description="Concentrative nucleoside transporter C-terminal" evidence="9">
    <location>
        <begin position="229"/>
        <end position="435"/>
    </location>
</feature>
<feature type="domain" description="Nucleoside transporter/FeoB GTPase Gate" evidence="10">
    <location>
        <begin position="122"/>
        <end position="219"/>
    </location>
</feature>
<keyword evidence="6 7" id="KW-0472">Membrane</keyword>
<feature type="transmembrane region" description="Helical" evidence="7">
    <location>
        <begin position="283"/>
        <end position="304"/>
    </location>
</feature>
<keyword evidence="3" id="KW-1003">Cell membrane</keyword>
<gene>
    <name evidence="11" type="ORF">SAMN05421720_11445</name>
</gene>
<dbReference type="InterPro" id="IPR002668">
    <property type="entry name" value="CNT_N_dom"/>
</dbReference>
<dbReference type="InterPro" id="IPR008276">
    <property type="entry name" value="C_nuclsd_transpt"/>
</dbReference>
<dbReference type="EMBL" id="FNAP01000014">
    <property type="protein sequence ID" value="SDE86101.1"/>
    <property type="molecule type" value="Genomic_DNA"/>
</dbReference>
<dbReference type="STRING" id="69960.SAMN05421720_11445"/>
<dbReference type="PANTHER" id="PTHR10590:SF4">
    <property type="entry name" value="SOLUTE CARRIER FAMILY 28 MEMBER 3"/>
    <property type="match status" value="1"/>
</dbReference>
<evidence type="ECO:0000256" key="7">
    <source>
        <dbReference type="SAM" id="Phobius"/>
    </source>
</evidence>
<feature type="domain" description="Concentrative nucleoside transporter N-terminal" evidence="8">
    <location>
        <begin position="29"/>
        <end position="102"/>
    </location>
</feature>
<keyword evidence="5 7" id="KW-1133">Transmembrane helix</keyword>
<dbReference type="GO" id="GO:0005886">
    <property type="term" value="C:plasma membrane"/>
    <property type="evidence" value="ECO:0007669"/>
    <property type="project" value="UniProtKB-SubCell"/>
</dbReference>
<feature type="transmembrane region" description="Helical" evidence="7">
    <location>
        <begin position="161"/>
        <end position="184"/>
    </location>
</feature>
<evidence type="ECO:0000256" key="4">
    <source>
        <dbReference type="ARBA" id="ARBA00022692"/>
    </source>
</evidence>
<dbReference type="AlphaFoldDB" id="A0A1G7GDE0"/>
<feature type="transmembrane region" description="Helical" evidence="7">
    <location>
        <begin position="53"/>
        <end position="70"/>
    </location>
</feature>
<evidence type="ECO:0000256" key="3">
    <source>
        <dbReference type="ARBA" id="ARBA00022475"/>
    </source>
</evidence>
<dbReference type="GO" id="GO:0015293">
    <property type="term" value="F:symporter activity"/>
    <property type="evidence" value="ECO:0007669"/>
    <property type="project" value="TreeGrafter"/>
</dbReference>
<dbReference type="InterPro" id="IPR011642">
    <property type="entry name" value="Gate_dom"/>
</dbReference>
<evidence type="ECO:0000256" key="2">
    <source>
        <dbReference type="ARBA" id="ARBA00009033"/>
    </source>
</evidence>
<protein>
    <submittedName>
        <fullName evidence="11">Concentrative nucleoside transporter, CNT family</fullName>
    </submittedName>
</protein>
<comment type="similarity">
    <text evidence="2">Belongs to the concentrative nucleoside transporter (CNT) (TC 2.A.41) family.</text>
</comment>
<dbReference type="PANTHER" id="PTHR10590">
    <property type="entry name" value="SODIUM/NUCLEOSIDE COTRANSPORTER"/>
    <property type="match status" value="1"/>
</dbReference>
<dbReference type="Pfam" id="PF01773">
    <property type="entry name" value="Nucleos_tra2_N"/>
    <property type="match status" value="1"/>
</dbReference>
<feature type="transmembrane region" description="Helical" evidence="7">
    <location>
        <begin position="230"/>
        <end position="249"/>
    </location>
</feature>
<evidence type="ECO:0000256" key="1">
    <source>
        <dbReference type="ARBA" id="ARBA00004651"/>
    </source>
</evidence>
<evidence type="ECO:0000259" key="9">
    <source>
        <dbReference type="Pfam" id="PF07662"/>
    </source>
</evidence>
<proteinExistence type="inferred from homology"/>
<dbReference type="GO" id="GO:0005337">
    <property type="term" value="F:nucleoside transmembrane transporter activity"/>
    <property type="evidence" value="ECO:0007669"/>
    <property type="project" value="InterPro"/>
</dbReference>
<feature type="transmembrane region" description="Helical" evidence="7">
    <location>
        <begin position="380"/>
        <end position="403"/>
    </location>
</feature>
<feature type="transmembrane region" description="Helical" evidence="7">
    <location>
        <begin position="24"/>
        <end position="41"/>
    </location>
</feature>